<feature type="domain" description="DSBA-like thioredoxin" evidence="1">
    <location>
        <begin position="6"/>
        <end position="205"/>
    </location>
</feature>
<dbReference type="SUPFAM" id="SSF52833">
    <property type="entry name" value="Thioredoxin-like"/>
    <property type="match status" value="1"/>
</dbReference>
<dbReference type="RefSeq" id="XP_033531052.1">
    <property type="nucleotide sequence ID" value="XM_033676713.1"/>
</dbReference>
<proteinExistence type="predicted"/>
<sequence length="219" mass="24714">MTQFNIQVVSDNVCPWCYMGKKRLDKAIQQYTSKYPDSQDTWNITWKPFYLNPHAPKASVDKAEYYQSKFGPERTRGIFANLSQLGLSEGIHYKFGGRTGNTRDSHRLVQLGRERGLGTRVIEELFKGYFENEQDITSHGFLQTAGEAAGLDAAEVRDWLGSDKGGKEVDREVQEAYEEGVSGVPNFTVGGYEIPGAQEPVAFVKLFERIKSKERESKA</sequence>
<name>A0A6G1FUU3_9PEZI</name>
<dbReference type="CDD" id="cd03024">
    <property type="entry name" value="DsbA_FrnE"/>
    <property type="match status" value="1"/>
</dbReference>
<gene>
    <name evidence="2 4" type="ORF">P152DRAFT_403577</name>
</gene>
<dbReference type="InterPro" id="IPR036249">
    <property type="entry name" value="Thioredoxin-like_sf"/>
</dbReference>
<dbReference type="PANTHER" id="PTHR13887:SF41">
    <property type="entry name" value="THIOREDOXIN SUPERFAMILY PROTEIN"/>
    <property type="match status" value="1"/>
</dbReference>
<accession>A0A6G1FUU3</accession>
<dbReference type="GeneID" id="54417283"/>
<evidence type="ECO:0000313" key="2">
    <source>
        <dbReference type="EMBL" id="KAF1809421.1"/>
    </source>
</evidence>
<dbReference type="Pfam" id="PF01323">
    <property type="entry name" value="DSBA"/>
    <property type="match status" value="1"/>
</dbReference>
<evidence type="ECO:0000313" key="4">
    <source>
        <dbReference type="RefSeq" id="XP_033531052.1"/>
    </source>
</evidence>
<keyword evidence="3" id="KW-1185">Reference proteome</keyword>
<reference evidence="4" key="2">
    <citation type="submission" date="2020-04" db="EMBL/GenBank/DDBJ databases">
        <authorList>
            <consortium name="NCBI Genome Project"/>
        </authorList>
    </citation>
    <scope>NUCLEOTIDE SEQUENCE</scope>
    <source>
        <strain evidence="4">CBS 781.70</strain>
    </source>
</reference>
<dbReference type="GO" id="GO:0016491">
    <property type="term" value="F:oxidoreductase activity"/>
    <property type="evidence" value="ECO:0007669"/>
    <property type="project" value="InterPro"/>
</dbReference>
<organism evidence="2">
    <name type="scientific">Eremomyces bilateralis CBS 781.70</name>
    <dbReference type="NCBI Taxonomy" id="1392243"/>
    <lineage>
        <taxon>Eukaryota</taxon>
        <taxon>Fungi</taxon>
        <taxon>Dikarya</taxon>
        <taxon>Ascomycota</taxon>
        <taxon>Pezizomycotina</taxon>
        <taxon>Dothideomycetes</taxon>
        <taxon>Dothideomycetes incertae sedis</taxon>
        <taxon>Eremomycetales</taxon>
        <taxon>Eremomycetaceae</taxon>
        <taxon>Eremomyces</taxon>
    </lineage>
</organism>
<dbReference type="Gene3D" id="3.40.30.10">
    <property type="entry name" value="Glutaredoxin"/>
    <property type="match status" value="1"/>
</dbReference>
<reference evidence="4" key="3">
    <citation type="submission" date="2025-04" db="UniProtKB">
        <authorList>
            <consortium name="RefSeq"/>
        </authorList>
    </citation>
    <scope>IDENTIFICATION</scope>
    <source>
        <strain evidence="4">CBS 781.70</strain>
    </source>
</reference>
<protein>
    <submittedName>
        <fullName evidence="2 4">DSBA oxidoreductase</fullName>
    </submittedName>
</protein>
<dbReference type="OrthoDB" id="1930760at2759"/>
<dbReference type="EMBL" id="ML975173">
    <property type="protein sequence ID" value="KAF1809421.1"/>
    <property type="molecule type" value="Genomic_DNA"/>
</dbReference>
<reference evidence="2 4" key="1">
    <citation type="submission" date="2020-01" db="EMBL/GenBank/DDBJ databases">
        <authorList>
            <consortium name="DOE Joint Genome Institute"/>
            <person name="Haridas S."/>
            <person name="Albert R."/>
            <person name="Binder M."/>
            <person name="Bloem J."/>
            <person name="Labutti K."/>
            <person name="Salamov A."/>
            <person name="Andreopoulos B."/>
            <person name="Baker S.E."/>
            <person name="Barry K."/>
            <person name="Bills G."/>
            <person name="Bluhm B.H."/>
            <person name="Cannon C."/>
            <person name="Castanera R."/>
            <person name="Culley D.E."/>
            <person name="Daum C."/>
            <person name="Ezra D."/>
            <person name="Gonzalez J.B."/>
            <person name="Henrissat B."/>
            <person name="Kuo A."/>
            <person name="Liang C."/>
            <person name="Lipzen A."/>
            <person name="Lutzoni F."/>
            <person name="Magnuson J."/>
            <person name="Mondo S."/>
            <person name="Nolan M."/>
            <person name="Ohm R."/>
            <person name="Pangilinan J."/>
            <person name="Park H.-J."/>
            <person name="Ramirez L."/>
            <person name="Alfaro M."/>
            <person name="Sun H."/>
            <person name="Tritt A."/>
            <person name="Yoshinaga Y."/>
            <person name="Zwiers L.-H."/>
            <person name="Turgeon B.G."/>
            <person name="Goodwin S.B."/>
            <person name="Spatafora J.W."/>
            <person name="Crous P.W."/>
            <person name="Grigoriev I.V."/>
        </authorList>
    </citation>
    <scope>NUCLEOTIDE SEQUENCE</scope>
    <source>
        <strain evidence="2 4">CBS 781.70</strain>
    </source>
</reference>
<dbReference type="PANTHER" id="PTHR13887">
    <property type="entry name" value="GLUTATHIONE S-TRANSFERASE KAPPA"/>
    <property type="match status" value="1"/>
</dbReference>
<dbReference type="Proteomes" id="UP000504638">
    <property type="component" value="Unplaced"/>
</dbReference>
<dbReference type="InterPro" id="IPR001853">
    <property type="entry name" value="DSBA-like_thioredoxin_dom"/>
</dbReference>
<evidence type="ECO:0000313" key="3">
    <source>
        <dbReference type="Proteomes" id="UP000504638"/>
    </source>
</evidence>
<evidence type="ECO:0000259" key="1">
    <source>
        <dbReference type="Pfam" id="PF01323"/>
    </source>
</evidence>
<dbReference type="AlphaFoldDB" id="A0A6G1FUU3"/>